<organism evidence="8 9">
    <name type="scientific">Lysinibacillus capsici</name>
    <dbReference type="NCBI Taxonomy" id="2115968"/>
    <lineage>
        <taxon>Bacteria</taxon>
        <taxon>Bacillati</taxon>
        <taxon>Bacillota</taxon>
        <taxon>Bacilli</taxon>
        <taxon>Bacillales</taxon>
        <taxon>Bacillaceae</taxon>
        <taxon>Lysinibacillus</taxon>
    </lineage>
</organism>
<proteinExistence type="inferred from homology"/>
<gene>
    <name evidence="8" type="ORF">NCTC7582_00579</name>
</gene>
<evidence type="ECO:0000256" key="4">
    <source>
        <dbReference type="ARBA" id="ARBA00022989"/>
    </source>
</evidence>
<feature type="transmembrane region" description="Helical" evidence="6">
    <location>
        <begin position="269"/>
        <end position="285"/>
    </location>
</feature>
<evidence type="ECO:0000259" key="7">
    <source>
        <dbReference type="Pfam" id="PF00892"/>
    </source>
</evidence>
<dbReference type="AlphaFoldDB" id="A0A2X0Y1X2"/>
<name>A0A2X0Y1X2_9BACI</name>
<feature type="transmembrane region" description="Helical" evidence="6">
    <location>
        <begin position="123"/>
        <end position="143"/>
    </location>
</feature>
<evidence type="ECO:0000256" key="5">
    <source>
        <dbReference type="ARBA" id="ARBA00023136"/>
    </source>
</evidence>
<evidence type="ECO:0000256" key="6">
    <source>
        <dbReference type="SAM" id="Phobius"/>
    </source>
</evidence>
<dbReference type="GO" id="GO:0016020">
    <property type="term" value="C:membrane"/>
    <property type="evidence" value="ECO:0007669"/>
    <property type="project" value="UniProtKB-SubCell"/>
</dbReference>
<feature type="transmembrane region" description="Helical" evidence="6">
    <location>
        <begin position="211"/>
        <end position="235"/>
    </location>
</feature>
<evidence type="ECO:0000256" key="2">
    <source>
        <dbReference type="ARBA" id="ARBA00007362"/>
    </source>
</evidence>
<dbReference type="InterPro" id="IPR037185">
    <property type="entry name" value="EmrE-like"/>
</dbReference>
<dbReference type="SUPFAM" id="SSF103481">
    <property type="entry name" value="Multidrug resistance efflux transporter EmrE"/>
    <property type="match status" value="2"/>
</dbReference>
<sequence length="305" mass="32825">MQDKRKEKIGLLLGFVGVICFSLTLPATSTAVPYFGATIVGLGRAIIAAFIVAIVLLVRKERLPTARQFKSLIIVSFGAVLGFPLLTSWAMTRLPVSHGAVELALLPLATAGFALFRAGERPSFTFWLSSIIGAIAVIIYASFLGLGQLHMADLALLAAVVILGLSYAEGGQLAKELGSWQVIAWAILMAAPFFIVPVISNFSLEMLHAPLTAWVSLLYLAVVSQFLAYVAWYGGMALGGIARVSQIQYLQPFLMILFATLFLNESISWLTIVVAIIVVISVVVGKKTTITNKEAKTAQINIIKE</sequence>
<reference evidence="8 9" key="1">
    <citation type="submission" date="2018-06" db="EMBL/GenBank/DDBJ databases">
        <authorList>
            <consortium name="Pathogen Informatics"/>
            <person name="Doyle S."/>
        </authorList>
    </citation>
    <scope>NUCLEOTIDE SEQUENCE [LARGE SCALE GENOMIC DNA]</scope>
    <source>
        <strain evidence="8 9">NCTC7582</strain>
    </source>
</reference>
<dbReference type="EMBL" id="UAQE01000001">
    <property type="protein sequence ID" value="SPT96550.1"/>
    <property type="molecule type" value="Genomic_DNA"/>
</dbReference>
<feature type="transmembrane region" description="Helical" evidence="6">
    <location>
        <begin position="34"/>
        <end position="57"/>
    </location>
</feature>
<evidence type="ECO:0000313" key="9">
    <source>
        <dbReference type="Proteomes" id="UP000251431"/>
    </source>
</evidence>
<dbReference type="RefSeq" id="WP_112116613.1">
    <property type="nucleotide sequence ID" value="NZ_UAQE01000001.1"/>
</dbReference>
<dbReference type="InterPro" id="IPR000620">
    <property type="entry name" value="EamA_dom"/>
</dbReference>
<keyword evidence="5 6" id="KW-0472">Membrane</keyword>
<feature type="transmembrane region" description="Helical" evidence="6">
    <location>
        <begin position="96"/>
        <end position="116"/>
    </location>
</feature>
<comment type="similarity">
    <text evidence="2">Belongs to the EamA transporter family.</text>
</comment>
<feature type="transmembrane region" description="Helical" evidence="6">
    <location>
        <begin position="180"/>
        <end position="199"/>
    </location>
</feature>
<feature type="domain" description="EamA" evidence="7">
    <location>
        <begin position="151"/>
        <end position="284"/>
    </location>
</feature>
<feature type="transmembrane region" description="Helical" evidence="6">
    <location>
        <begin position="69"/>
        <end position="90"/>
    </location>
</feature>
<dbReference type="InterPro" id="IPR050638">
    <property type="entry name" value="AA-Vitamin_Transporters"/>
</dbReference>
<dbReference type="PANTHER" id="PTHR32322">
    <property type="entry name" value="INNER MEMBRANE TRANSPORTER"/>
    <property type="match status" value="1"/>
</dbReference>
<dbReference type="Pfam" id="PF00892">
    <property type="entry name" value="EamA"/>
    <property type="match status" value="2"/>
</dbReference>
<evidence type="ECO:0000313" key="8">
    <source>
        <dbReference type="EMBL" id="SPT96550.1"/>
    </source>
</evidence>
<dbReference type="PANTHER" id="PTHR32322:SF2">
    <property type="entry name" value="EAMA DOMAIN-CONTAINING PROTEIN"/>
    <property type="match status" value="1"/>
</dbReference>
<accession>A0A2X0Y1X2</accession>
<feature type="domain" description="EamA" evidence="7">
    <location>
        <begin position="9"/>
        <end position="139"/>
    </location>
</feature>
<evidence type="ECO:0000256" key="1">
    <source>
        <dbReference type="ARBA" id="ARBA00004127"/>
    </source>
</evidence>
<comment type="subcellular location">
    <subcellularLocation>
        <location evidence="1">Endomembrane system</location>
        <topology evidence="1">Multi-pass membrane protein</topology>
    </subcellularLocation>
</comment>
<dbReference type="Proteomes" id="UP000251431">
    <property type="component" value="Unassembled WGS sequence"/>
</dbReference>
<feature type="transmembrane region" description="Helical" evidence="6">
    <location>
        <begin position="9"/>
        <end position="28"/>
    </location>
</feature>
<keyword evidence="3 6" id="KW-0812">Transmembrane</keyword>
<evidence type="ECO:0000256" key="3">
    <source>
        <dbReference type="ARBA" id="ARBA00022692"/>
    </source>
</evidence>
<keyword evidence="4 6" id="KW-1133">Transmembrane helix</keyword>
<protein>
    <submittedName>
        <fullName evidence="8">Integral membrane protein</fullName>
    </submittedName>
</protein>